<feature type="binding site" evidence="6">
    <location>
        <position position="609"/>
    </location>
    <ligand>
        <name>ATP</name>
        <dbReference type="ChEBI" id="CHEBI:30616"/>
    </ligand>
</feature>
<sequence>MKIECNEGFGKYSFIKLKVFVFHPYLYFNSNRYKMPKKYILPSELSWLSFNDCVLQEAADKTNPLYERIKFLAIHSSNLDEFYRVKISDLHSIPEKSDLFEKVKKEINRQQNTFGSVWKKQIVPELQENKIIYYENQSLLPLHSEEIENYFKTTILSYVQIVYLSEDENQEYFLNNRQLYLLIRLKNKSGAVSYCYINIPSDKLNRYKVLSPIKGKNYIISIDTIIKKCLHYIFPDQETSTAFAIKLNRDENYLIEDEASGNLVSKIKKKLQERKSGSSTRFLYDFNMPEEMKELCKNAFHLKDYEMIEGGTHHNFFDLFKFPNPNFPDLQNENFPPLKHPPFETKKSIFEVIDEENQLIHFPYQSYHYVLQFFNEAAIHKNVTEIKVTLYRISSQSLIANALISAAKNGKKVTVFVEVKARFDENNNLFWANEMQRAGIRIIYSMPNLKVHAKVALLTMRNGEKTKNYAYLSTGNFNENTAETYTDFGFFTSQKEYTDDLKQVFRFFKTKEKNYPISNLWVAGFNLKENILQHIDTEIQNAKNGKKGAVFMKINGLNDKEIINKLIEANNAKVEITLIVRGICTLLPGIKGFTENIKIYRIVDRYLEHSRIYQFHNDGAEKIYLSSADMLSRNLNRRIEVAFPIKDKEIMQEINTIISMELNDHTKKRVINNKGQSISEDQAGQPESSSQRATYLWYKKKEKKSKKK</sequence>
<evidence type="ECO:0000256" key="8">
    <source>
        <dbReference type="SAM" id="MobiDB-lite"/>
    </source>
</evidence>
<evidence type="ECO:0000259" key="9">
    <source>
        <dbReference type="Pfam" id="PF02503"/>
    </source>
</evidence>
<feature type="binding site" evidence="6">
    <location>
        <position position="485"/>
    </location>
    <ligand>
        <name>ATP</name>
        <dbReference type="ChEBI" id="CHEBI:30616"/>
    </ligand>
</feature>
<dbReference type="PANTHER" id="PTHR30218">
    <property type="entry name" value="POLYPHOSPHATE KINASE"/>
    <property type="match status" value="1"/>
</dbReference>
<dbReference type="Gene3D" id="3.30.870.10">
    <property type="entry name" value="Endonuclease Chain A"/>
    <property type="match status" value="2"/>
</dbReference>
<feature type="domain" description="Polyphosphate kinase C-terminal" evidence="12">
    <location>
        <begin position="348"/>
        <end position="513"/>
    </location>
</feature>
<evidence type="ECO:0000256" key="2">
    <source>
        <dbReference type="ARBA" id="ARBA00022679"/>
    </source>
</evidence>
<keyword evidence="4 6" id="KW-0418">Kinase</keyword>
<dbReference type="InterPro" id="IPR003414">
    <property type="entry name" value="PP_kinase"/>
</dbReference>
<dbReference type="EMBL" id="JAENHK010000010">
    <property type="protein sequence ID" value="MBK1896225.1"/>
    <property type="molecule type" value="Genomic_DNA"/>
</dbReference>
<dbReference type="PIRSF" id="PIRSF015589">
    <property type="entry name" value="PP_kinase"/>
    <property type="match status" value="1"/>
</dbReference>
<dbReference type="SUPFAM" id="SSF140356">
    <property type="entry name" value="PPK N-terminal domain-like"/>
    <property type="match status" value="1"/>
</dbReference>
<evidence type="ECO:0000313" key="14">
    <source>
        <dbReference type="Proteomes" id="UP000628669"/>
    </source>
</evidence>
<evidence type="ECO:0000256" key="4">
    <source>
        <dbReference type="ARBA" id="ARBA00022777"/>
    </source>
</evidence>
<comment type="similarity">
    <text evidence="6 7">Belongs to the polyphosphate kinase 1 (PPK1) family.</text>
</comment>
<proteinExistence type="inferred from homology"/>
<keyword evidence="14" id="KW-1185">Reference proteome</keyword>
<feature type="domain" description="Polyphosphate kinase C-terminal" evidence="11">
    <location>
        <begin position="520"/>
        <end position="691"/>
    </location>
</feature>
<dbReference type="RefSeq" id="WP_200245662.1">
    <property type="nucleotide sequence ID" value="NZ_JAENHK010000010.1"/>
</dbReference>
<reference evidence="14" key="1">
    <citation type="submission" date="2021-01" db="EMBL/GenBank/DDBJ databases">
        <title>Genome public.</title>
        <authorList>
            <person name="Liu C."/>
            <person name="Sun Q."/>
        </authorList>
    </citation>
    <scope>NUCLEOTIDE SEQUENCE [LARGE SCALE GENOMIC DNA]</scope>
    <source>
        <strain evidence="14">YIM B02567</strain>
    </source>
</reference>
<evidence type="ECO:0000256" key="6">
    <source>
        <dbReference type="HAMAP-Rule" id="MF_00347"/>
    </source>
</evidence>
<keyword evidence="5 6" id="KW-0067">ATP-binding</keyword>
<feature type="domain" description="Polyphosphate kinase middle" evidence="9">
    <location>
        <begin position="145"/>
        <end position="322"/>
    </location>
</feature>
<keyword evidence="3 6" id="KW-0547">Nucleotide-binding</keyword>
<dbReference type="GO" id="GO:0008976">
    <property type="term" value="F:polyphosphate kinase activity"/>
    <property type="evidence" value="ECO:0007669"/>
    <property type="project" value="UniProtKB-EC"/>
</dbReference>
<dbReference type="InterPro" id="IPR041108">
    <property type="entry name" value="PP_kinase_C_1"/>
</dbReference>
<evidence type="ECO:0000313" key="13">
    <source>
        <dbReference type="EMBL" id="MBK1896225.1"/>
    </source>
</evidence>
<dbReference type="Gene3D" id="3.30.1840.10">
    <property type="entry name" value="Polyphosphate kinase middle domain"/>
    <property type="match status" value="1"/>
</dbReference>
<keyword evidence="6" id="KW-0479">Metal-binding</keyword>
<evidence type="ECO:0000259" key="10">
    <source>
        <dbReference type="Pfam" id="PF13089"/>
    </source>
</evidence>
<evidence type="ECO:0000259" key="12">
    <source>
        <dbReference type="Pfam" id="PF17941"/>
    </source>
</evidence>
<dbReference type="Pfam" id="PF02503">
    <property type="entry name" value="PP_kinase"/>
    <property type="match status" value="1"/>
</dbReference>
<dbReference type="Pfam" id="PF13089">
    <property type="entry name" value="PP_kinase_N"/>
    <property type="match status" value="1"/>
</dbReference>
<dbReference type="SUPFAM" id="SSF143724">
    <property type="entry name" value="PHP14-like"/>
    <property type="match status" value="1"/>
</dbReference>
<evidence type="ECO:0000256" key="5">
    <source>
        <dbReference type="ARBA" id="ARBA00022840"/>
    </source>
</evidence>
<evidence type="ECO:0000259" key="11">
    <source>
        <dbReference type="Pfam" id="PF13090"/>
    </source>
</evidence>
<dbReference type="Pfam" id="PF13090">
    <property type="entry name" value="PP_kinase_C"/>
    <property type="match status" value="1"/>
</dbReference>
<comment type="catalytic activity">
    <reaction evidence="6 7">
        <text>[phosphate](n) + ATP = [phosphate](n+1) + ADP</text>
        <dbReference type="Rhea" id="RHEA:19573"/>
        <dbReference type="Rhea" id="RHEA-COMP:9859"/>
        <dbReference type="Rhea" id="RHEA-COMP:14280"/>
        <dbReference type="ChEBI" id="CHEBI:16838"/>
        <dbReference type="ChEBI" id="CHEBI:30616"/>
        <dbReference type="ChEBI" id="CHEBI:456216"/>
        <dbReference type="EC" id="2.7.4.1"/>
    </reaction>
</comment>
<feature type="binding site" evidence="6">
    <location>
        <position position="392"/>
    </location>
    <ligand>
        <name>Mg(2+)</name>
        <dbReference type="ChEBI" id="CHEBI:18420"/>
    </ligand>
</feature>
<evidence type="ECO:0000256" key="7">
    <source>
        <dbReference type="RuleBase" id="RU003800"/>
    </source>
</evidence>
<dbReference type="InterPro" id="IPR025198">
    <property type="entry name" value="PPK_N_dom"/>
</dbReference>
<dbReference type="PANTHER" id="PTHR30218:SF0">
    <property type="entry name" value="POLYPHOSPHATE KINASE"/>
    <property type="match status" value="1"/>
</dbReference>
<comment type="function">
    <text evidence="6 7">Catalyzes the reversible transfer of the terminal phosphate of ATP to form a long-chain polyphosphate (polyP).</text>
</comment>
<dbReference type="HAMAP" id="MF_00347">
    <property type="entry name" value="Polyphosphate_kinase"/>
    <property type="match status" value="1"/>
</dbReference>
<comment type="PTM">
    <text evidence="6 7">An intermediate of this reaction is the autophosphorylated ppk in which a phosphate is covalently linked to a histidine residue through a N-P bond.</text>
</comment>
<feature type="active site" description="Phosphohistidine intermediate" evidence="6">
    <location>
        <position position="452"/>
    </location>
</feature>
<gene>
    <name evidence="13" type="primary">ppk1</name>
    <name evidence="6" type="synonym">ppk</name>
    <name evidence="13" type="ORF">JHL15_10715</name>
</gene>
<feature type="compositionally biased region" description="Polar residues" evidence="8">
    <location>
        <begin position="675"/>
        <end position="693"/>
    </location>
</feature>
<dbReference type="Gene3D" id="1.20.58.310">
    <property type="entry name" value="Polyphosphate kinase N-terminal domain"/>
    <property type="match status" value="1"/>
</dbReference>
<feature type="binding site" evidence="6">
    <location>
        <position position="422"/>
    </location>
    <ligand>
        <name>Mg(2+)</name>
        <dbReference type="ChEBI" id="CHEBI:18420"/>
    </ligand>
</feature>
<evidence type="ECO:0000256" key="1">
    <source>
        <dbReference type="ARBA" id="ARBA00022553"/>
    </source>
</evidence>
<feature type="domain" description="Polyphosphate kinase N-terminal" evidence="10">
    <location>
        <begin position="43"/>
        <end position="132"/>
    </location>
</feature>
<dbReference type="InterPro" id="IPR024953">
    <property type="entry name" value="PP_kinase_middle"/>
</dbReference>
<name>A0ABS1FUZ4_9FLAO</name>
<evidence type="ECO:0000256" key="3">
    <source>
        <dbReference type="ARBA" id="ARBA00022741"/>
    </source>
</evidence>
<dbReference type="Pfam" id="PF17941">
    <property type="entry name" value="PP_kinase_C_1"/>
    <property type="match status" value="1"/>
</dbReference>
<comment type="cofactor">
    <cofactor evidence="6">
        <name>Mg(2+)</name>
        <dbReference type="ChEBI" id="CHEBI:18420"/>
    </cofactor>
</comment>
<feature type="binding site" evidence="6">
    <location>
        <position position="581"/>
    </location>
    <ligand>
        <name>ATP</name>
        <dbReference type="ChEBI" id="CHEBI:30616"/>
    </ligand>
</feature>
<dbReference type="InterPro" id="IPR036830">
    <property type="entry name" value="PP_kinase_middle_dom_sf"/>
</dbReference>
<keyword evidence="2 6" id="KW-0808">Transferase</keyword>
<keyword evidence="1 6" id="KW-0597">Phosphoprotein</keyword>
<dbReference type="NCBIfam" id="TIGR03705">
    <property type="entry name" value="poly_P_kin"/>
    <property type="match status" value="1"/>
</dbReference>
<accession>A0ABS1FUZ4</accession>
<keyword evidence="6" id="KW-0460">Magnesium</keyword>
<dbReference type="CDD" id="cd09164">
    <property type="entry name" value="PLDc_EcPPK1_C1_like"/>
    <property type="match status" value="1"/>
</dbReference>
<dbReference type="SUPFAM" id="SSF56024">
    <property type="entry name" value="Phospholipase D/nuclease"/>
    <property type="match status" value="2"/>
</dbReference>
<dbReference type="InterPro" id="IPR025200">
    <property type="entry name" value="PPK_C_dom2"/>
</dbReference>
<feature type="compositionally biased region" description="Basic residues" evidence="8">
    <location>
        <begin position="698"/>
        <end position="708"/>
    </location>
</feature>
<protein>
    <recommendedName>
        <fullName evidence="6 7">Polyphosphate kinase</fullName>
        <ecNumber evidence="6 7">2.7.4.1</ecNumber>
    </recommendedName>
    <alternativeName>
        <fullName evidence="6">ATP-polyphosphate phosphotransferase</fullName>
    </alternativeName>
    <alternativeName>
        <fullName evidence="6">Polyphosphoric acid kinase</fullName>
    </alternativeName>
</protein>
<dbReference type="Proteomes" id="UP000628669">
    <property type="component" value="Unassembled WGS sequence"/>
</dbReference>
<feature type="binding site" evidence="6">
    <location>
        <position position="78"/>
    </location>
    <ligand>
        <name>ATP</name>
        <dbReference type="ChEBI" id="CHEBI:30616"/>
    </ligand>
</feature>
<organism evidence="13 14">
    <name type="scientific">Chryseobacterium paridis</name>
    <dbReference type="NCBI Taxonomy" id="2800328"/>
    <lineage>
        <taxon>Bacteria</taxon>
        <taxon>Pseudomonadati</taxon>
        <taxon>Bacteroidota</taxon>
        <taxon>Flavobacteriia</taxon>
        <taxon>Flavobacteriales</taxon>
        <taxon>Weeksellaceae</taxon>
        <taxon>Chryseobacterium group</taxon>
        <taxon>Chryseobacterium</taxon>
    </lineage>
</organism>
<comment type="caution">
    <text evidence="13">The sequence shown here is derived from an EMBL/GenBank/DDBJ whole genome shotgun (WGS) entry which is preliminary data.</text>
</comment>
<dbReference type="EC" id="2.7.4.1" evidence="6 7"/>
<dbReference type="InterPro" id="IPR036832">
    <property type="entry name" value="PPK_N_dom_sf"/>
</dbReference>
<feature type="region of interest" description="Disordered" evidence="8">
    <location>
        <begin position="675"/>
        <end position="708"/>
    </location>
</feature>
<dbReference type="NCBIfam" id="NF003917">
    <property type="entry name" value="PRK05443.1-1"/>
    <property type="match status" value="1"/>
</dbReference>